<gene>
    <name evidence="1" type="ORF">SAMN05216313_15024</name>
</gene>
<evidence type="ECO:0000313" key="1">
    <source>
        <dbReference type="EMBL" id="SEU19419.1"/>
    </source>
</evidence>
<dbReference type="EMBL" id="FOIM01000050">
    <property type="protein sequence ID" value="SEU19419.1"/>
    <property type="molecule type" value="Genomic_DNA"/>
</dbReference>
<dbReference type="AlphaFoldDB" id="A0A1I0K8U0"/>
<dbReference type="RefSeq" id="WP_207648784.1">
    <property type="nucleotide sequence ID" value="NZ_FOIM01000050.1"/>
</dbReference>
<sequence length="465" mass="53204">MVDRETLIRGAQIELARREFFFYCHLKAPDFYKEDRRYLVDLCNEFQDFIQSDDEVMVVNEPPRHGKSRTAGLLVEWVLGNDRTQKIMTGSYNETLSTMFSKNVRNDIQEEKADQDRIVFSDIFPGVTIKRGDGAMNLWSLEGGYNNYLGTSPTGTATGFGATLLIIDDLIKNAEEANNELTKEKHWTWFTDTMLSRLEEGGKIIIIMTRWASDDLAGRALEHFREAGARIRHISMKALLDPQTHEMLCSEVLSYQSYQAKIKAMGADIASANYQQEPIDLKGRLYTSFKTYSGQLPQFKEIRNYTDTADTGEDYLCSINYGVTFANEAYVLNVLYTKEPMEVTEPATAQMLHAGHVNVSDIESNNGGRGFARSVERILREVLRSNHTVIRWFTQSKNKQARIYSNSAWVMQHVYFPEDWKNRWPEYHNAMIKYQREGKNKHDDAPDATTGIAEKIGAGTAFSFE</sequence>
<dbReference type="STRING" id="460384.SAMN05216313_15024"/>
<dbReference type="Pfam" id="PF03237">
    <property type="entry name" value="Terminase_6N"/>
    <property type="match status" value="1"/>
</dbReference>
<organism evidence="1 2">
    <name type="scientific">Enterocloster lavalensis</name>
    <dbReference type="NCBI Taxonomy" id="460384"/>
    <lineage>
        <taxon>Bacteria</taxon>
        <taxon>Bacillati</taxon>
        <taxon>Bacillota</taxon>
        <taxon>Clostridia</taxon>
        <taxon>Lachnospirales</taxon>
        <taxon>Lachnospiraceae</taxon>
        <taxon>Enterocloster</taxon>
    </lineage>
</organism>
<accession>A0A1I0K8U0</accession>
<evidence type="ECO:0000313" key="2">
    <source>
        <dbReference type="Proteomes" id="UP000198508"/>
    </source>
</evidence>
<keyword evidence="2" id="KW-1185">Reference proteome</keyword>
<reference evidence="2" key="1">
    <citation type="submission" date="2016-10" db="EMBL/GenBank/DDBJ databases">
        <authorList>
            <person name="Varghese N."/>
            <person name="Submissions S."/>
        </authorList>
    </citation>
    <scope>NUCLEOTIDE SEQUENCE [LARGE SCALE GENOMIC DNA]</scope>
    <source>
        <strain evidence="2">NLAE-zl-G277</strain>
    </source>
</reference>
<dbReference type="NCBIfam" id="TIGR01630">
    <property type="entry name" value="psiM2_ORF9"/>
    <property type="match status" value="1"/>
</dbReference>
<proteinExistence type="predicted"/>
<name>A0A1I0K8U0_9FIRM</name>
<protein>
    <submittedName>
        <fullName evidence="1">Phage uncharacterized protein (Putative large terminase), C-terminal domain-containing protein</fullName>
    </submittedName>
</protein>
<dbReference type="InterPro" id="IPR006517">
    <property type="entry name" value="Phage_terminase_lsu-like_C"/>
</dbReference>
<dbReference type="Proteomes" id="UP000198508">
    <property type="component" value="Unassembled WGS sequence"/>
</dbReference>